<dbReference type="EMBL" id="BLXT01006957">
    <property type="protein sequence ID" value="GFO35109.1"/>
    <property type="molecule type" value="Genomic_DNA"/>
</dbReference>
<dbReference type="AlphaFoldDB" id="A0AAV4CTB1"/>
<gene>
    <name evidence="1" type="ORF">PoB_006161400</name>
</gene>
<reference evidence="1 2" key="1">
    <citation type="journal article" date="2021" name="Elife">
        <title>Chloroplast acquisition without the gene transfer in kleptoplastic sea slugs, Plakobranchus ocellatus.</title>
        <authorList>
            <person name="Maeda T."/>
            <person name="Takahashi S."/>
            <person name="Yoshida T."/>
            <person name="Shimamura S."/>
            <person name="Takaki Y."/>
            <person name="Nagai Y."/>
            <person name="Toyoda A."/>
            <person name="Suzuki Y."/>
            <person name="Arimoto A."/>
            <person name="Ishii H."/>
            <person name="Satoh N."/>
            <person name="Nishiyama T."/>
            <person name="Hasebe M."/>
            <person name="Maruyama T."/>
            <person name="Minagawa J."/>
            <person name="Obokata J."/>
            <person name="Shigenobu S."/>
        </authorList>
    </citation>
    <scope>NUCLEOTIDE SEQUENCE [LARGE SCALE GENOMIC DNA]</scope>
</reference>
<evidence type="ECO:0000313" key="1">
    <source>
        <dbReference type="EMBL" id="GFO35109.1"/>
    </source>
</evidence>
<organism evidence="1 2">
    <name type="scientific">Plakobranchus ocellatus</name>
    <dbReference type="NCBI Taxonomy" id="259542"/>
    <lineage>
        <taxon>Eukaryota</taxon>
        <taxon>Metazoa</taxon>
        <taxon>Spiralia</taxon>
        <taxon>Lophotrochozoa</taxon>
        <taxon>Mollusca</taxon>
        <taxon>Gastropoda</taxon>
        <taxon>Heterobranchia</taxon>
        <taxon>Euthyneura</taxon>
        <taxon>Panpulmonata</taxon>
        <taxon>Sacoglossa</taxon>
        <taxon>Placobranchoidea</taxon>
        <taxon>Plakobranchidae</taxon>
        <taxon>Plakobranchus</taxon>
    </lineage>
</organism>
<name>A0AAV4CTB1_9GAST</name>
<dbReference type="Proteomes" id="UP000735302">
    <property type="component" value="Unassembled WGS sequence"/>
</dbReference>
<protein>
    <submittedName>
        <fullName evidence="1">Uncharacterized protein</fullName>
    </submittedName>
</protein>
<proteinExistence type="predicted"/>
<sequence>MGFAILGYDPFYWYQHSHIVFGKEYHEYSVQSLSFITKRAWNQIFVLDFILNLDSKIESATYRLKWPRLANTHPIENKNEMSVRVIACTAVAAATAVSHTIHQIHLIRRNKGGVGGPVVSESSLRTTGILLSGVRTPHRRPGLRKDLKA</sequence>
<keyword evidence="2" id="KW-1185">Reference proteome</keyword>
<comment type="caution">
    <text evidence="1">The sequence shown here is derived from an EMBL/GenBank/DDBJ whole genome shotgun (WGS) entry which is preliminary data.</text>
</comment>
<accession>A0AAV4CTB1</accession>
<evidence type="ECO:0000313" key="2">
    <source>
        <dbReference type="Proteomes" id="UP000735302"/>
    </source>
</evidence>